<evidence type="ECO:0000256" key="7">
    <source>
        <dbReference type="ARBA" id="ARBA00022691"/>
    </source>
</evidence>
<organism evidence="12 13">
    <name type="scientific">Savagea serpentis</name>
    <dbReference type="NCBI Taxonomy" id="2785297"/>
    <lineage>
        <taxon>Bacteria</taxon>
        <taxon>Bacillati</taxon>
        <taxon>Bacillota</taxon>
        <taxon>Bacilli</taxon>
        <taxon>Bacillales</taxon>
        <taxon>Caryophanaceae</taxon>
        <taxon>Savagea</taxon>
    </lineage>
</organism>
<dbReference type="InterPro" id="IPR015424">
    <property type="entry name" value="PyrdxlP-dep_Trfase"/>
</dbReference>
<dbReference type="InterPro" id="IPR015422">
    <property type="entry name" value="PyrdxlP-dep_Trfase_small"/>
</dbReference>
<comment type="caution">
    <text evidence="12">The sequence shown here is derived from an EMBL/GenBank/DDBJ whole genome shotgun (WGS) entry which is preliminary data.</text>
</comment>
<comment type="cofactor">
    <cofactor evidence="1 11">
        <name>pyridoxal 5'-phosphate</name>
        <dbReference type="ChEBI" id="CHEBI:597326"/>
    </cofactor>
</comment>
<dbReference type="AlphaFoldDB" id="A0A8J7GB77"/>
<protein>
    <recommendedName>
        <fullName evidence="11">Adenosylmethionine-8-amino-7-oxononanoate aminotransferase</fullName>
        <ecNumber evidence="11">2.6.1.62</ecNumber>
    </recommendedName>
    <alternativeName>
        <fullName evidence="11">7,8-diamino-pelargonic acid aminotransferase</fullName>
        <shortName evidence="11">DAPA AT</shortName>
        <shortName evidence="11">DAPA aminotransferase</shortName>
    </alternativeName>
    <alternativeName>
        <fullName evidence="11">7,8-diaminononanoate synthase</fullName>
        <shortName evidence="11">DANS</shortName>
    </alternativeName>
    <alternativeName>
        <fullName evidence="11">Diaminopelargonic acid synthase</fullName>
    </alternativeName>
</protein>
<feature type="binding site" evidence="11">
    <location>
        <begin position="113"/>
        <end position="114"/>
    </location>
    <ligand>
        <name>pyridoxal 5'-phosphate</name>
        <dbReference type="ChEBI" id="CHEBI:597326"/>
    </ligand>
</feature>
<evidence type="ECO:0000256" key="4">
    <source>
        <dbReference type="ARBA" id="ARBA00022490"/>
    </source>
</evidence>
<evidence type="ECO:0000256" key="3">
    <source>
        <dbReference type="ARBA" id="ARBA00011738"/>
    </source>
</evidence>
<keyword evidence="5 11" id="KW-0032">Aminotransferase</keyword>
<comment type="catalytic activity">
    <reaction evidence="11">
        <text>(8S)-8-amino-7-oxononanoate + S-adenosyl-L-methionine = S-adenosyl-4-methylsulfanyl-2-oxobutanoate + (7R,8S)-7,8-diammoniononanoate</text>
        <dbReference type="Rhea" id="RHEA:16861"/>
        <dbReference type="ChEBI" id="CHEBI:16490"/>
        <dbReference type="ChEBI" id="CHEBI:59789"/>
        <dbReference type="ChEBI" id="CHEBI:149468"/>
        <dbReference type="ChEBI" id="CHEBI:149469"/>
        <dbReference type="EC" id="2.6.1.62"/>
    </reaction>
</comment>
<dbReference type="UniPathway" id="UPA00078">
    <property type="reaction ID" value="UER00160"/>
</dbReference>
<sequence>MMDLKQLDKEYVWHPFTQMKQYIESDPLVIERGEGSYLIDTEGNRYLDGYASLWVNVHGHNDASMNEAIIDQLGKIAHSTLLGAGNVPSILLAEQLAKRLPGNLNKTFYSDTGSAAIEIALKMAYQYWKNKDGERYKDRNLFLSLKEAYHGDTIGSISVGGVDLFHSVFEPLLFKSLKVNTPHTYRMDVESEEEARDRVLDEIEHVMERHHEQIAAFILEPLMQAAAGMLRHPDGFLKGVERLCRKYDILLIIDEVAVGFGRTGTLFAIEKEDVIPDIICLGKGLTGGYVPLAATVASDEIYNMFLGDGYGDQTFLHGHTYTGNQVTCRAALRNLELFDERQIIAHVQSSIEYIEPYLDALRQMEEVGDVRAQGLMIGVELVSNQQAKTPLDAARVVRILEICKEEGLIIRNLGSILTIVPVLMMSHDELKRLFTIVIQAIQQSK</sequence>
<evidence type="ECO:0000256" key="8">
    <source>
        <dbReference type="ARBA" id="ARBA00022756"/>
    </source>
</evidence>
<evidence type="ECO:0000256" key="9">
    <source>
        <dbReference type="ARBA" id="ARBA00022898"/>
    </source>
</evidence>
<dbReference type="HAMAP" id="MF_00834">
    <property type="entry name" value="BioA"/>
    <property type="match status" value="1"/>
</dbReference>
<dbReference type="Pfam" id="PF00202">
    <property type="entry name" value="Aminotran_3"/>
    <property type="match status" value="1"/>
</dbReference>
<dbReference type="GO" id="GO:0009102">
    <property type="term" value="P:biotin biosynthetic process"/>
    <property type="evidence" value="ECO:0007669"/>
    <property type="project" value="UniProtKB-UniRule"/>
</dbReference>
<evidence type="ECO:0000256" key="11">
    <source>
        <dbReference type="HAMAP-Rule" id="MF_00834"/>
    </source>
</evidence>
<comment type="function">
    <text evidence="11">Catalyzes the transfer of the alpha-amino group from S-adenosyl-L-methionine (SAM) to 7-keto-8-aminopelargonic acid (KAPA) to form 7,8-diaminopelargonic acid (DAPA). It is the only aminotransferase known to utilize SAM as an amino donor.</text>
</comment>
<dbReference type="InterPro" id="IPR049704">
    <property type="entry name" value="Aminotrans_3_PPA_site"/>
</dbReference>
<keyword evidence="7 11" id="KW-0949">S-adenosyl-L-methionine</keyword>
<keyword evidence="4 11" id="KW-0963">Cytoplasm</keyword>
<feature type="binding site" evidence="11">
    <location>
        <position position="411"/>
    </location>
    <ligand>
        <name>substrate</name>
    </ligand>
</feature>
<evidence type="ECO:0000256" key="5">
    <source>
        <dbReference type="ARBA" id="ARBA00022576"/>
    </source>
</evidence>
<dbReference type="SUPFAM" id="SSF53383">
    <property type="entry name" value="PLP-dependent transferases"/>
    <property type="match status" value="1"/>
</dbReference>
<dbReference type="GO" id="GO:0030170">
    <property type="term" value="F:pyridoxal phosphate binding"/>
    <property type="evidence" value="ECO:0007669"/>
    <property type="project" value="UniProtKB-UniRule"/>
</dbReference>
<evidence type="ECO:0000256" key="6">
    <source>
        <dbReference type="ARBA" id="ARBA00022679"/>
    </source>
</evidence>
<proteinExistence type="inferred from homology"/>
<feature type="binding site" evidence="11">
    <location>
        <position position="283"/>
    </location>
    <ligand>
        <name>substrate</name>
    </ligand>
</feature>
<dbReference type="PANTHER" id="PTHR42684">
    <property type="entry name" value="ADENOSYLMETHIONINE-8-AMINO-7-OXONONANOATE AMINOTRANSFERASE"/>
    <property type="match status" value="1"/>
</dbReference>
<keyword evidence="9 11" id="KW-0663">Pyridoxal phosphate</keyword>
<comment type="caution">
    <text evidence="11">Lacks conserved residue(s) required for the propagation of feature annotation.</text>
</comment>
<evidence type="ECO:0000256" key="10">
    <source>
        <dbReference type="ARBA" id="ARBA00060970"/>
    </source>
</evidence>
<dbReference type="Gene3D" id="3.90.1150.10">
    <property type="entry name" value="Aspartate Aminotransferase, domain 1"/>
    <property type="match status" value="1"/>
</dbReference>
<evidence type="ECO:0000313" key="13">
    <source>
        <dbReference type="Proteomes" id="UP000622653"/>
    </source>
</evidence>
<reference evidence="12" key="1">
    <citation type="submission" date="2020-11" db="EMBL/GenBank/DDBJ databases">
        <title>Multidrug resistant novel bacterium Savagea serpentis sp. nov., isolated from the scats of a vine snake (Ahaetulla nasuta).</title>
        <authorList>
            <person name="Venkata Ramana V."/>
            <person name="Vikas Patil S."/>
            <person name="Yogita Lugani V."/>
        </authorList>
    </citation>
    <scope>NUCLEOTIDE SEQUENCE</scope>
    <source>
        <strain evidence="12">SN6</strain>
    </source>
</reference>
<comment type="pathway">
    <text evidence="11">Cofactor biosynthesis; biotin biosynthesis; 7,8-diaminononanoate from 8-amino-7-oxononanoate (SAM route): step 1/1.</text>
</comment>
<dbReference type="PROSITE" id="PS00600">
    <property type="entry name" value="AA_TRANSFER_CLASS_3"/>
    <property type="match status" value="1"/>
</dbReference>
<dbReference type="GO" id="GO:0005737">
    <property type="term" value="C:cytoplasm"/>
    <property type="evidence" value="ECO:0007669"/>
    <property type="project" value="UniProtKB-SubCell"/>
</dbReference>
<dbReference type="EC" id="2.6.1.62" evidence="11"/>
<dbReference type="EMBL" id="JADKPV010000001">
    <property type="protein sequence ID" value="MBF4500301.1"/>
    <property type="molecule type" value="Genomic_DNA"/>
</dbReference>
<keyword evidence="8 11" id="KW-0093">Biotin biosynthesis</keyword>
<dbReference type="FunFam" id="3.40.640.10:FF:000078">
    <property type="entry name" value="Adenosylmethionine-8-amino-7-oxononanoate aminotransferase"/>
    <property type="match status" value="1"/>
</dbReference>
<feature type="site" description="Participates in the substrate recognition with KAPA and in a stacking interaction with the adenine ring of SAM" evidence="11">
    <location>
        <position position="16"/>
    </location>
</feature>
<gene>
    <name evidence="11 12" type="primary">bioA</name>
    <name evidence="12" type="ORF">IRY55_02900</name>
</gene>
<feature type="modified residue" description="N6-(pyridoxal phosphate)lysine" evidence="11">
    <location>
        <position position="283"/>
    </location>
</feature>
<comment type="similarity">
    <text evidence="10 11">Belongs to the class-III pyridoxal-phosphate-dependent aminotransferase family. BioA subfamily.</text>
</comment>
<dbReference type="NCBIfam" id="TIGR00508">
    <property type="entry name" value="bioA"/>
    <property type="match status" value="1"/>
</dbReference>
<feature type="binding site" evidence="11">
    <location>
        <position position="254"/>
    </location>
    <ligand>
        <name>pyridoxal 5'-phosphate</name>
        <dbReference type="ChEBI" id="CHEBI:597326"/>
    </ligand>
</feature>
<dbReference type="CDD" id="cd00610">
    <property type="entry name" value="OAT_like"/>
    <property type="match status" value="1"/>
</dbReference>
<feature type="binding site" evidence="11">
    <location>
        <begin position="319"/>
        <end position="320"/>
    </location>
    <ligand>
        <name>pyridoxal 5'-phosphate</name>
        <dbReference type="ChEBI" id="CHEBI:597326"/>
    </ligand>
</feature>
<comment type="subunit">
    <text evidence="3 11">Homodimer.</text>
</comment>
<feature type="binding site" evidence="11">
    <location>
        <position position="318"/>
    </location>
    <ligand>
        <name>substrate</name>
    </ligand>
</feature>
<name>A0A8J7GB77_9BACL</name>
<accession>A0A8J7GB77</accession>
<keyword evidence="6 11" id="KW-0808">Transferase</keyword>
<dbReference type="PIRSF" id="PIRSF000521">
    <property type="entry name" value="Transaminase_4ab_Lys_Orn"/>
    <property type="match status" value="1"/>
</dbReference>
<feature type="binding site" evidence="11">
    <location>
        <position position="149"/>
    </location>
    <ligand>
        <name>substrate</name>
    </ligand>
</feature>
<dbReference type="Proteomes" id="UP000622653">
    <property type="component" value="Unassembled WGS sequence"/>
</dbReference>
<dbReference type="InterPro" id="IPR015421">
    <property type="entry name" value="PyrdxlP-dep_Trfase_major"/>
</dbReference>
<dbReference type="InterPro" id="IPR005814">
    <property type="entry name" value="Aminotrans_3"/>
</dbReference>
<dbReference type="Gene3D" id="3.40.640.10">
    <property type="entry name" value="Type I PLP-dependent aspartate aminotransferase-like (Major domain)"/>
    <property type="match status" value="1"/>
</dbReference>
<comment type="subcellular location">
    <subcellularLocation>
        <location evidence="2 11">Cytoplasm</location>
    </subcellularLocation>
</comment>
<dbReference type="GO" id="GO:0004015">
    <property type="term" value="F:adenosylmethionine-8-amino-7-oxononanoate transaminase activity"/>
    <property type="evidence" value="ECO:0007669"/>
    <property type="project" value="UniProtKB-UniRule"/>
</dbReference>
<dbReference type="InterPro" id="IPR005815">
    <property type="entry name" value="BioA"/>
</dbReference>
<evidence type="ECO:0000256" key="1">
    <source>
        <dbReference type="ARBA" id="ARBA00001933"/>
    </source>
</evidence>
<keyword evidence="13" id="KW-1185">Reference proteome</keyword>
<evidence type="ECO:0000313" key="12">
    <source>
        <dbReference type="EMBL" id="MBF4500301.1"/>
    </source>
</evidence>
<evidence type="ECO:0000256" key="2">
    <source>
        <dbReference type="ARBA" id="ARBA00004496"/>
    </source>
</evidence>
<dbReference type="PANTHER" id="PTHR42684:SF17">
    <property type="entry name" value="ADENOSYLMETHIONINE-8-AMINO-7-OXONONANOATE AMINOTRANSFERASE"/>
    <property type="match status" value="1"/>
</dbReference>